<evidence type="ECO:0000256" key="2">
    <source>
        <dbReference type="PROSITE-ProRule" id="PRU01282"/>
    </source>
</evidence>
<dbReference type="SUPFAM" id="SSF52833">
    <property type="entry name" value="Thioredoxin-like"/>
    <property type="match status" value="1"/>
</dbReference>
<dbReference type="InterPro" id="IPR006660">
    <property type="entry name" value="Arsenate_reductase-like"/>
</dbReference>
<comment type="similarity">
    <text evidence="1 2">Belongs to the ArsC family.</text>
</comment>
<gene>
    <name evidence="3" type="ORF">C7435_1697</name>
</gene>
<organism evidence="3 4">
    <name type="scientific">Maricaulis maris</name>
    <dbReference type="NCBI Taxonomy" id="74318"/>
    <lineage>
        <taxon>Bacteria</taxon>
        <taxon>Pseudomonadati</taxon>
        <taxon>Pseudomonadota</taxon>
        <taxon>Alphaproteobacteria</taxon>
        <taxon>Maricaulales</taxon>
        <taxon>Maricaulaceae</taxon>
        <taxon>Maricaulis</taxon>
    </lineage>
</organism>
<dbReference type="RefSeq" id="WP_121210821.1">
    <property type="nucleotide sequence ID" value="NZ_RBIM01000003.1"/>
</dbReference>
<dbReference type="InterPro" id="IPR036249">
    <property type="entry name" value="Thioredoxin-like_sf"/>
</dbReference>
<evidence type="ECO:0000313" key="4">
    <source>
        <dbReference type="Proteomes" id="UP000273675"/>
    </source>
</evidence>
<comment type="caution">
    <text evidence="3">The sequence shown here is derived from an EMBL/GenBank/DDBJ whole genome shotgun (WGS) entry which is preliminary data.</text>
</comment>
<dbReference type="AlphaFoldDB" id="A0A495DDS0"/>
<dbReference type="OrthoDB" id="9803749at2"/>
<reference evidence="3 4" key="1">
    <citation type="submission" date="2018-10" db="EMBL/GenBank/DDBJ databases">
        <title>Genomic Encyclopedia of Type Strains, Phase IV (KMG-IV): sequencing the most valuable type-strain genomes for metagenomic binning, comparative biology and taxonomic classification.</title>
        <authorList>
            <person name="Goeker M."/>
        </authorList>
    </citation>
    <scope>NUCLEOTIDE SEQUENCE [LARGE SCALE GENOMIC DNA]</scope>
    <source>
        <strain evidence="3 4">DSM 4734</strain>
    </source>
</reference>
<dbReference type="Gene3D" id="3.40.30.10">
    <property type="entry name" value="Glutaredoxin"/>
    <property type="match status" value="1"/>
</dbReference>
<proteinExistence type="inferred from homology"/>
<dbReference type="PROSITE" id="PS51353">
    <property type="entry name" value="ARSC"/>
    <property type="match status" value="1"/>
</dbReference>
<dbReference type="PANTHER" id="PTHR30041">
    <property type="entry name" value="ARSENATE REDUCTASE"/>
    <property type="match status" value="1"/>
</dbReference>
<name>A0A495DDS0_9PROT</name>
<dbReference type="Pfam" id="PF03960">
    <property type="entry name" value="ArsC"/>
    <property type="match status" value="1"/>
</dbReference>
<dbReference type="Proteomes" id="UP000273675">
    <property type="component" value="Unassembled WGS sequence"/>
</dbReference>
<protein>
    <submittedName>
        <fullName evidence="3">Arsenate reductase</fullName>
    </submittedName>
</protein>
<sequence length="119" mass="12716">MTGLAVYGLKNCDSCKKAVQALDEAGLGHQFNDIREDVDLVVKVPDWLDAVGAKALMNTRSTTWRNMSEEDREIAVEDPAGVLIAHPTLIKRPVIEAGTLVTVGWSADSLNGLLAGAAE</sequence>
<evidence type="ECO:0000256" key="1">
    <source>
        <dbReference type="ARBA" id="ARBA00007198"/>
    </source>
</evidence>
<accession>A0A495DDS0</accession>
<evidence type="ECO:0000313" key="3">
    <source>
        <dbReference type="EMBL" id="RKR00489.1"/>
    </source>
</evidence>
<dbReference type="EMBL" id="RBIM01000003">
    <property type="protein sequence ID" value="RKR00489.1"/>
    <property type="molecule type" value="Genomic_DNA"/>
</dbReference>
<dbReference type="PANTHER" id="PTHR30041:SF8">
    <property type="entry name" value="PROTEIN YFFB"/>
    <property type="match status" value="1"/>
</dbReference>